<dbReference type="Gene3D" id="1.10.1420.10">
    <property type="match status" value="2"/>
</dbReference>
<dbReference type="InterPro" id="IPR036678">
    <property type="entry name" value="MutS_con_dom_sf"/>
</dbReference>
<keyword evidence="6 10" id="KW-0238">DNA-binding</keyword>
<dbReference type="PANTHER" id="PTHR11361:SF34">
    <property type="entry name" value="DNA MISMATCH REPAIR PROTEIN MSH1, MITOCHONDRIAL"/>
    <property type="match status" value="1"/>
</dbReference>
<dbReference type="InterPro" id="IPR007861">
    <property type="entry name" value="DNA_mismatch_repair_MutS_clamp"/>
</dbReference>
<dbReference type="InterPro" id="IPR000432">
    <property type="entry name" value="DNA_mismatch_repair_MutS_C"/>
</dbReference>
<evidence type="ECO:0000256" key="10">
    <source>
        <dbReference type="RuleBase" id="RU003756"/>
    </source>
</evidence>
<keyword evidence="4 10" id="KW-0227">DNA damage</keyword>
<dbReference type="GO" id="GO:0030983">
    <property type="term" value="F:mismatched DNA binding"/>
    <property type="evidence" value="ECO:0007669"/>
    <property type="project" value="InterPro"/>
</dbReference>
<dbReference type="InterPro" id="IPR036187">
    <property type="entry name" value="DNA_mismatch_repair_MutS_sf"/>
</dbReference>
<dbReference type="NCBIfam" id="NF003810">
    <property type="entry name" value="PRK05399.1"/>
    <property type="match status" value="1"/>
</dbReference>
<dbReference type="Gene3D" id="3.30.420.110">
    <property type="entry name" value="MutS, connector domain"/>
    <property type="match status" value="1"/>
</dbReference>
<name>A0A1Y6CII9_9BACT</name>
<dbReference type="SMART" id="SM00533">
    <property type="entry name" value="MUTSd"/>
    <property type="match status" value="1"/>
</dbReference>
<dbReference type="SUPFAM" id="SSF55271">
    <property type="entry name" value="DNA repair protein MutS, domain I"/>
    <property type="match status" value="1"/>
</dbReference>
<keyword evidence="5" id="KW-0067">ATP-binding</keyword>
<dbReference type="SUPFAM" id="SSF48334">
    <property type="entry name" value="DNA repair protein MutS, domain III"/>
    <property type="match status" value="1"/>
</dbReference>
<dbReference type="PROSITE" id="PS00486">
    <property type="entry name" value="DNA_MISMATCH_REPAIR_2"/>
    <property type="match status" value="1"/>
</dbReference>
<dbReference type="InterPro" id="IPR007695">
    <property type="entry name" value="DNA_mismatch_repair_MutS-lik_N"/>
</dbReference>
<dbReference type="GO" id="GO:0006298">
    <property type="term" value="P:mismatch repair"/>
    <property type="evidence" value="ECO:0007669"/>
    <property type="project" value="UniProtKB-UniRule"/>
</dbReference>
<dbReference type="RefSeq" id="WP_132323677.1">
    <property type="nucleotide sequence ID" value="NZ_FWZT01000023.1"/>
</dbReference>
<dbReference type="PANTHER" id="PTHR11361">
    <property type="entry name" value="DNA MISMATCH REPAIR PROTEIN MUTS FAMILY MEMBER"/>
    <property type="match status" value="1"/>
</dbReference>
<evidence type="ECO:0000256" key="4">
    <source>
        <dbReference type="ARBA" id="ARBA00022763"/>
    </source>
</evidence>
<dbReference type="InterPro" id="IPR016151">
    <property type="entry name" value="DNA_mismatch_repair_MutS_N"/>
</dbReference>
<evidence type="ECO:0000313" key="13">
    <source>
        <dbReference type="Proteomes" id="UP000192907"/>
    </source>
</evidence>
<dbReference type="Pfam" id="PF05188">
    <property type="entry name" value="MutS_II"/>
    <property type="match status" value="1"/>
</dbReference>
<dbReference type="GO" id="GO:0005524">
    <property type="term" value="F:ATP binding"/>
    <property type="evidence" value="ECO:0007669"/>
    <property type="project" value="UniProtKB-UniRule"/>
</dbReference>
<dbReference type="OrthoDB" id="5287141at2"/>
<organism evidence="12 13">
    <name type="scientific">Pseudobacteriovorax antillogorgiicola</name>
    <dbReference type="NCBI Taxonomy" id="1513793"/>
    <lineage>
        <taxon>Bacteria</taxon>
        <taxon>Pseudomonadati</taxon>
        <taxon>Bdellovibrionota</taxon>
        <taxon>Oligoflexia</taxon>
        <taxon>Oligoflexales</taxon>
        <taxon>Pseudobacteriovoracaceae</taxon>
        <taxon>Pseudobacteriovorax</taxon>
    </lineage>
</organism>
<evidence type="ECO:0000256" key="1">
    <source>
        <dbReference type="ARBA" id="ARBA00006271"/>
    </source>
</evidence>
<dbReference type="InterPro" id="IPR017261">
    <property type="entry name" value="DNA_mismatch_repair_MutS/MSH"/>
</dbReference>
<evidence type="ECO:0000256" key="8">
    <source>
        <dbReference type="ARBA" id="ARBA00024647"/>
    </source>
</evidence>
<sequence length="902" mass="100336">MSKDLIDTSKLTPMMRQFFSLKAQVEDSILFFRMGDFYEIFGDDAEEVAPQLELVLTARERGDKKKIPFCGVPHHSARNYWLKLLKLGYRVAIADQVENPEDAKGLVRREIVQVFTPGCIEDLEGLEADTPNYLMAVYESPNERAWALALVDISTGDFRAGSIESFADLSSYVQRFRPRELLARRFIHDDVKKQLEPYMADSSLSLASLPEGILRDPERQQALIEEKFSVSSLADLPCGAIAAGRELVSAVIDYLVALHATTEQFLSIRPLQESQTMILDETAVRDLEIFETVRRRQSRGSLFREINRTRTPMGARLLRSSLAAPFVDLNCIRERQDHVRACLDAGGSYLKDLRERIKGTPDLERLSTRVLSGKAHPLELAQIRDTLAITLELKDILQSKEQVRSAMTQACSVFSEAREPLELLGQALAETPSPLGSLGVFAEGHDLTFDQKRELSANGRDKISQYEQKLRDETGIASLKIKNHKTFGLLIEVTKANLNKVPESFIRRQTMVNNERFVTDELVALGDDLATATDDALQLEYELYTQLLDQVGGFRESFKRIAGAIAFVDLIQGFAWLALENSYVCPDHSKSGEIELVACRHPVVEGFVGRHEFVPNDVVMSKPDRHLLITGPNMAGKSTVMRQTAIAAIMHQIGCYVAASRARLPIFDRLFTRVGAADDLSRGQSTFMVEMSEAASILRQASPQSLVILDEVGRGTSTQDGMAIASAILESLAKDIGCYSLFATHYHELVPLADSLEAVRNVQVEVSERGESVQFTHRLIPGASSSSFGIEVAKLAGVPDKVIGRAKRYLSEGQNQLASLVKTKAKKDDKAAAPIPPLEVQGFDAQTGEMTNDHEVVDRVIAKLRGLNINRMTPLQALSLLDQLQTQIEECKQQDIFEDFAH</sequence>
<dbReference type="Pfam" id="PF05190">
    <property type="entry name" value="MutS_IV"/>
    <property type="match status" value="1"/>
</dbReference>
<dbReference type="SMART" id="SM00382">
    <property type="entry name" value="AAA"/>
    <property type="match status" value="1"/>
</dbReference>
<dbReference type="SUPFAM" id="SSF53150">
    <property type="entry name" value="DNA repair protein MutS, domain II"/>
    <property type="match status" value="1"/>
</dbReference>
<keyword evidence="7 10" id="KW-0234">DNA repair</keyword>
<evidence type="ECO:0000259" key="11">
    <source>
        <dbReference type="PROSITE" id="PS00486"/>
    </source>
</evidence>
<comment type="similarity">
    <text evidence="1 10">Belongs to the DNA mismatch repair MutS family.</text>
</comment>
<dbReference type="InterPro" id="IPR045076">
    <property type="entry name" value="MutS"/>
</dbReference>
<dbReference type="SUPFAM" id="SSF52540">
    <property type="entry name" value="P-loop containing nucleoside triphosphate hydrolases"/>
    <property type="match status" value="1"/>
</dbReference>
<keyword evidence="13" id="KW-1185">Reference proteome</keyword>
<accession>A0A1Y6CII9</accession>
<evidence type="ECO:0000256" key="9">
    <source>
        <dbReference type="NCBIfam" id="TIGR01070"/>
    </source>
</evidence>
<dbReference type="PIRSF" id="PIRSF037677">
    <property type="entry name" value="DNA_mis_repair_Msh6"/>
    <property type="match status" value="1"/>
</dbReference>
<dbReference type="Proteomes" id="UP000192907">
    <property type="component" value="Unassembled WGS sequence"/>
</dbReference>
<dbReference type="NCBIfam" id="TIGR01070">
    <property type="entry name" value="mutS1"/>
    <property type="match status" value="1"/>
</dbReference>
<evidence type="ECO:0000256" key="7">
    <source>
        <dbReference type="ARBA" id="ARBA00023204"/>
    </source>
</evidence>
<feature type="domain" description="DNA mismatch repair proteins mutS family" evidence="11">
    <location>
        <begin position="705"/>
        <end position="721"/>
    </location>
</feature>
<gene>
    <name evidence="12" type="ORF">SAMN06296036_12373</name>
</gene>
<reference evidence="13" key="1">
    <citation type="submission" date="2017-04" db="EMBL/GenBank/DDBJ databases">
        <authorList>
            <person name="Varghese N."/>
            <person name="Submissions S."/>
        </authorList>
    </citation>
    <scope>NUCLEOTIDE SEQUENCE [LARGE SCALE GENOMIC DNA]</scope>
    <source>
        <strain evidence="13">RKEM611</strain>
    </source>
</reference>
<dbReference type="GO" id="GO:0140664">
    <property type="term" value="F:ATP-dependent DNA damage sensor activity"/>
    <property type="evidence" value="ECO:0007669"/>
    <property type="project" value="InterPro"/>
</dbReference>
<dbReference type="STRING" id="1513793.SAMN06296036_12373"/>
<evidence type="ECO:0000256" key="6">
    <source>
        <dbReference type="ARBA" id="ARBA00023125"/>
    </source>
</evidence>
<dbReference type="EMBL" id="FWZT01000023">
    <property type="protein sequence ID" value="SMF66850.1"/>
    <property type="molecule type" value="Genomic_DNA"/>
</dbReference>
<evidence type="ECO:0000256" key="5">
    <source>
        <dbReference type="ARBA" id="ARBA00022840"/>
    </source>
</evidence>
<dbReference type="InterPro" id="IPR003593">
    <property type="entry name" value="AAA+_ATPase"/>
</dbReference>
<dbReference type="Gene3D" id="3.40.50.300">
    <property type="entry name" value="P-loop containing nucleotide triphosphate hydrolases"/>
    <property type="match status" value="1"/>
</dbReference>
<dbReference type="Pfam" id="PF05192">
    <property type="entry name" value="MutS_III"/>
    <property type="match status" value="1"/>
</dbReference>
<dbReference type="SMART" id="SM00534">
    <property type="entry name" value="MUTSac"/>
    <property type="match status" value="1"/>
</dbReference>
<dbReference type="AlphaFoldDB" id="A0A1Y6CII9"/>
<keyword evidence="3 10" id="KW-0547">Nucleotide-binding</keyword>
<proteinExistence type="inferred from homology"/>
<dbReference type="InterPro" id="IPR007860">
    <property type="entry name" value="DNA_mmatch_repair_MutS_con_dom"/>
</dbReference>
<protein>
    <recommendedName>
        <fullName evidence="2 9">DNA mismatch repair protein MutS</fullName>
    </recommendedName>
</protein>
<dbReference type="Pfam" id="PF00488">
    <property type="entry name" value="MutS_V"/>
    <property type="match status" value="1"/>
</dbReference>
<dbReference type="InterPro" id="IPR005748">
    <property type="entry name" value="DNA_mismatch_repair_MutS"/>
</dbReference>
<dbReference type="InterPro" id="IPR007696">
    <property type="entry name" value="DNA_mismatch_repair_MutS_core"/>
</dbReference>
<evidence type="ECO:0000313" key="12">
    <source>
        <dbReference type="EMBL" id="SMF66850.1"/>
    </source>
</evidence>
<dbReference type="InterPro" id="IPR027417">
    <property type="entry name" value="P-loop_NTPase"/>
</dbReference>
<comment type="function">
    <text evidence="8">This protein is involved in the repair of mismatches in DNA. It is possible that it carries out the mismatch recognition step. This protein has a weak ATPase activity.</text>
</comment>
<evidence type="ECO:0000256" key="2">
    <source>
        <dbReference type="ARBA" id="ARBA00021982"/>
    </source>
</evidence>
<dbReference type="Pfam" id="PF01624">
    <property type="entry name" value="MutS_I"/>
    <property type="match status" value="1"/>
</dbReference>
<evidence type="ECO:0000256" key="3">
    <source>
        <dbReference type="ARBA" id="ARBA00022741"/>
    </source>
</evidence>
<dbReference type="Gene3D" id="3.40.1170.10">
    <property type="entry name" value="DNA repair protein MutS, domain I"/>
    <property type="match status" value="1"/>
</dbReference>